<gene>
    <name evidence="2" type="ORF">KPSA3_07433</name>
</gene>
<dbReference type="AlphaFoldDB" id="A0AAN4QCB7"/>
<evidence type="ECO:0000313" key="3">
    <source>
        <dbReference type="Proteomes" id="UP000248291"/>
    </source>
</evidence>
<protein>
    <submittedName>
        <fullName evidence="2">Uncharacterized protein</fullName>
    </submittedName>
</protein>
<evidence type="ECO:0000313" key="2">
    <source>
        <dbReference type="EMBL" id="GBH21387.1"/>
    </source>
</evidence>
<accession>A0AAN4QCB7</accession>
<dbReference type="EMBL" id="BGKA01000289">
    <property type="protein sequence ID" value="GBH21387.1"/>
    <property type="molecule type" value="Genomic_DNA"/>
</dbReference>
<feature type="compositionally biased region" description="Basic residues" evidence="1">
    <location>
        <begin position="1"/>
        <end position="10"/>
    </location>
</feature>
<name>A0AAN4QCB7_PSESF</name>
<comment type="caution">
    <text evidence="2">The sequence shown here is derived from an EMBL/GenBank/DDBJ whole genome shotgun (WGS) entry which is preliminary data.</text>
</comment>
<reference evidence="2 3" key="1">
    <citation type="submission" date="2018-04" db="EMBL/GenBank/DDBJ databases">
        <title>Draft genome sequence of Pseudomonas syringae pv. actinidiae biovar 3 strains isolated from kiwifruit in Kagawa prefecture.</title>
        <authorList>
            <person name="Tabuchi M."/>
            <person name="Saito M."/>
            <person name="Fujiwara S."/>
            <person name="Sasa N."/>
            <person name="Akimitsu K."/>
            <person name="Gomi K."/>
            <person name="Konishi-Sugita S."/>
            <person name="Hamano K."/>
            <person name="Kataoka I."/>
        </authorList>
    </citation>
    <scope>NUCLEOTIDE SEQUENCE [LARGE SCALE GENOMIC DNA]</scope>
    <source>
        <strain evidence="2 3">MAFF212211</strain>
    </source>
</reference>
<organism evidence="2 3">
    <name type="scientific">Pseudomonas syringae pv. actinidiae</name>
    <dbReference type="NCBI Taxonomy" id="103796"/>
    <lineage>
        <taxon>Bacteria</taxon>
        <taxon>Pseudomonadati</taxon>
        <taxon>Pseudomonadota</taxon>
        <taxon>Gammaproteobacteria</taxon>
        <taxon>Pseudomonadales</taxon>
        <taxon>Pseudomonadaceae</taxon>
        <taxon>Pseudomonas</taxon>
        <taxon>Pseudomonas syringae</taxon>
    </lineage>
</organism>
<dbReference type="Proteomes" id="UP000248291">
    <property type="component" value="Unassembled WGS sequence"/>
</dbReference>
<sequence length="29" mass="3322">MRKIGVHTHPRPSAGSLRMRVFNEGKDPF</sequence>
<proteinExistence type="predicted"/>
<evidence type="ECO:0000256" key="1">
    <source>
        <dbReference type="SAM" id="MobiDB-lite"/>
    </source>
</evidence>
<feature type="region of interest" description="Disordered" evidence="1">
    <location>
        <begin position="1"/>
        <end position="29"/>
    </location>
</feature>